<keyword evidence="7 9" id="KW-0472">Membrane</keyword>
<feature type="transmembrane region" description="Helical" evidence="9">
    <location>
        <begin position="201"/>
        <end position="220"/>
    </location>
</feature>
<keyword evidence="4 9" id="KW-0812">Transmembrane</keyword>
<comment type="caution">
    <text evidence="9">Lacks conserved residue(s) required for the propagation of feature annotation.</text>
</comment>
<gene>
    <name evidence="11" type="ORF">F1559_001053</name>
</gene>
<dbReference type="GO" id="GO:0034203">
    <property type="term" value="P:glycolipid translocation"/>
    <property type="evidence" value="ECO:0007669"/>
    <property type="project" value="TreeGrafter"/>
</dbReference>
<comment type="similarity">
    <text evidence="3 9">Belongs to the RFT1 family.</text>
</comment>
<dbReference type="GO" id="GO:0005789">
    <property type="term" value="C:endoplasmic reticulum membrane"/>
    <property type="evidence" value="ECO:0007669"/>
    <property type="project" value="UniProtKB-SubCell"/>
</dbReference>
<name>A0A7J7IC49_9RHOD</name>
<proteinExistence type="inferred from homology"/>
<dbReference type="EMBL" id="VWRR01000018">
    <property type="protein sequence ID" value="KAF6000676.1"/>
    <property type="molecule type" value="Genomic_DNA"/>
</dbReference>
<evidence type="ECO:0000256" key="5">
    <source>
        <dbReference type="ARBA" id="ARBA00022824"/>
    </source>
</evidence>
<feature type="transmembrane region" description="Helical" evidence="9">
    <location>
        <begin position="106"/>
        <end position="126"/>
    </location>
</feature>
<dbReference type="Pfam" id="PF04506">
    <property type="entry name" value="Rft-1"/>
    <property type="match status" value="1"/>
</dbReference>
<comment type="pathway">
    <text evidence="2">Protein modification; protein glycosylation.</text>
</comment>
<accession>A0A7J7IC49</accession>
<feature type="compositionally biased region" description="Basic and acidic residues" evidence="10">
    <location>
        <begin position="1"/>
        <end position="10"/>
    </location>
</feature>
<evidence type="ECO:0000256" key="1">
    <source>
        <dbReference type="ARBA" id="ARBA00004477"/>
    </source>
</evidence>
<feature type="transmembrane region" description="Helical" evidence="9">
    <location>
        <begin position="381"/>
        <end position="404"/>
    </location>
</feature>
<dbReference type="GO" id="GO:0006488">
    <property type="term" value="P:dolichol-linked oligosaccharide biosynthetic process"/>
    <property type="evidence" value="ECO:0007669"/>
    <property type="project" value="InterPro"/>
</dbReference>
<keyword evidence="5" id="KW-0256">Endoplasmic reticulum</keyword>
<feature type="transmembrane region" description="Helical" evidence="9">
    <location>
        <begin position="440"/>
        <end position="466"/>
    </location>
</feature>
<feature type="transmembrane region" description="Helical" evidence="9">
    <location>
        <begin position="512"/>
        <end position="534"/>
    </location>
</feature>
<comment type="caution">
    <text evidence="11">The sequence shown here is derived from an EMBL/GenBank/DDBJ whole genome shotgun (WGS) entry which is preliminary data.</text>
</comment>
<evidence type="ECO:0000256" key="4">
    <source>
        <dbReference type="ARBA" id="ARBA00022692"/>
    </source>
</evidence>
<feature type="transmembrane region" description="Helical" evidence="9">
    <location>
        <begin position="65"/>
        <end position="85"/>
    </location>
</feature>
<feature type="transmembrane region" description="Helical" evidence="9">
    <location>
        <begin position="411"/>
        <end position="434"/>
    </location>
</feature>
<evidence type="ECO:0000256" key="2">
    <source>
        <dbReference type="ARBA" id="ARBA00004922"/>
    </source>
</evidence>
<reference evidence="11 12" key="1">
    <citation type="journal article" date="2020" name="J. Phycol.">
        <title>Comparative genome analysis reveals Cyanidiococcus gen. nov., a new extremophilic red algal genus sister to Cyanidioschyzon (Cyanidioschyzonaceae, Rhodophyta).</title>
        <authorList>
            <person name="Liu S.-L."/>
            <person name="Chiang Y.-R."/>
            <person name="Yoon H.S."/>
            <person name="Fu H.-Y."/>
        </authorList>
    </citation>
    <scope>NUCLEOTIDE SEQUENCE [LARGE SCALE GENOMIC DNA]</scope>
    <source>
        <strain evidence="11 12">THAL066</strain>
    </source>
</reference>
<dbReference type="Proteomes" id="UP000530660">
    <property type="component" value="Unassembled WGS sequence"/>
</dbReference>
<dbReference type="InterPro" id="IPR007594">
    <property type="entry name" value="RFT1"/>
</dbReference>
<feature type="region of interest" description="Disordered" evidence="10">
    <location>
        <begin position="1"/>
        <end position="25"/>
    </location>
</feature>
<evidence type="ECO:0000256" key="3">
    <source>
        <dbReference type="ARBA" id="ARBA00010288"/>
    </source>
</evidence>
<dbReference type="OrthoDB" id="773693at2759"/>
<dbReference type="PANTHER" id="PTHR13117:SF5">
    <property type="entry name" value="PROTEIN RFT1 HOMOLOG"/>
    <property type="match status" value="1"/>
</dbReference>
<comment type="subcellular location">
    <subcellularLocation>
        <location evidence="1 9">Endoplasmic reticulum membrane</location>
        <topology evidence="1 9">Multi-pass membrane protein</topology>
    </subcellularLocation>
</comment>
<protein>
    <recommendedName>
        <fullName evidence="9">Protein RFT1 homolog</fullName>
    </recommendedName>
</protein>
<evidence type="ECO:0000256" key="6">
    <source>
        <dbReference type="ARBA" id="ARBA00022989"/>
    </source>
</evidence>
<evidence type="ECO:0000256" key="9">
    <source>
        <dbReference type="RuleBase" id="RU365067"/>
    </source>
</evidence>
<feature type="transmembrane region" description="Helical" evidence="9">
    <location>
        <begin position="335"/>
        <end position="361"/>
    </location>
</feature>
<dbReference type="PANTHER" id="PTHR13117">
    <property type="entry name" value="ENDOPLASMIC RETICULUM MULTISPAN TRANSMEMBRANE PROTEIN-RELATED"/>
    <property type="match status" value="1"/>
</dbReference>
<dbReference type="AlphaFoldDB" id="A0A7J7IC49"/>
<evidence type="ECO:0000256" key="7">
    <source>
        <dbReference type="ARBA" id="ARBA00023136"/>
    </source>
</evidence>
<keyword evidence="6 9" id="KW-1133">Transmembrane helix</keyword>
<evidence type="ECO:0000313" key="11">
    <source>
        <dbReference type="EMBL" id="KAF6000676.1"/>
    </source>
</evidence>
<keyword evidence="12" id="KW-1185">Reference proteome</keyword>
<evidence type="ECO:0000313" key="12">
    <source>
        <dbReference type="Proteomes" id="UP000530660"/>
    </source>
</evidence>
<sequence length="554" mass="61202">MGKRETNGDKRQRKRSNTPAMEQTRPVSCAGAVAASTSVRAALSWSLTSKLLCFGLRTLIARRYGPAVVAFSDAYLGLLFAIALWPAREVVRRVVLQRPHLAQRQHWLWCNILWCIGTAFVFIRYINWSVSMLSFRRSKVAYIIVGIGATLDASLGEWLHLQCLLHGDSAALAGRAQADGLAALAQNIVALWIAQKTGDDALGMSLGWFAQSLVGIAVLARAWRRCTKRRLPTEKPKRSQKAGSSSWRLWAHAALQAVFKFFASDAENLFFVLSNRLSIEEVGAYKLAGNLASLVLRYFFLPLEESVYIVAARLQETESRASFGEAFVFTLEARLCAVLIASLLACVGPTYVPVFLQVVYGKRWVLAASPKDALVAQLLTWYLRSLIAPALLGTIEAFATTAILPRLPSRILVLHASVSAFISMGFVMGARWAVVVVGSPLLLIANNAVTMLLRAELAAAMIRYAFRTDRHLHNFRMPSAFWPATNVLLVTAVWAMVSHYMVSWVVARGLDVLAMTTLIGWTLVTSLIWASVAWRAHGSVIKRVLWSRPHSAHT</sequence>
<evidence type="ECO:0000256" key="10">
    <source>
        <dbReference type="SAM" id="MobiDB-lite"/>
    </source>
</evidence>
<evidence type="ECO:0000256" key="8">
    <source>
        <dbReference type="ARBA" id="ARBA00045912"/>
    </source>
</evidence>
<organism evidence="11 12">
    <name type="scientific">Cyanidiococcus yangmingshanensis</name>
    <dbReference type="NCBI Taxonomy" id="2690220"/>
    <lineage>
        <taxon>Eukaryota</taxon>
        <taxon>Rhodophyta</taxon>
        <taxon>Bangiophyceae</taxon>
        <taxon>Cyanidiales</taxon>
        <taxon>Cyanidiaceae</taxon>
        <taxon>Cyanidiococcus</taxon>
    </lineage>
</organism>
<comment type="function">
    <text evidence="8 9">Intramembrane glycolipid transporter that operates in the biosynthetic pathway of dolichol-linked oligosaccharides, the glycan precursors employed in protein asparagine (N)-glycosylation. The sequential addition of sugars to dolichol pyrophosphate produces dolichol-linked oligosaccharides containing fourteen sugars, including two GlcNAcs, nine mannoses and three glucoses. Once assembled, the oligosaccharide is transferred from the lipid to nascent proteins by oligosaccharyltransferases. The assembly of dolichol-linked oligosaccharides begins on the cytosolic side of the endoplasmic reticulum membrane and finishes in its lumen. RFT1 could mediate the translocation of the cytosolically oriented intermediate DolPP-GlcNAc2Man5, produced by ALG11, into the ER lumen where dolichol-linked oligosaccharides assembly continues. However, the intramembrane lipid transporter activity could not be confirmed in vitro.</text>
</comment>